<dbReference type="AlphaFoldDB" id="A0A553I8V4"/>
<comment type="subcellular location">
    <subcellularLocation>
        <location evidence="4">Bud</location>
    </subcellularLocation>
    <subcellularLocation>
        <location evidence="4">Bud neck</location>
    </subcellularLocation>
</comment>
<comment type="function">
    <text evidence="4">Involved in the secretory pathway as part of the exocyst complex which tethers secretory vesicles to the sites of exocytosis. Also plays a role in the assembly of the exocyst.</text>
</comment>
<proteinExistence type="inferred from homology"/>
<keyword evidence="2 4" id="KW-0813">Transport</keyword>
<feature type="coiled-coil region" evidence="5">
    <location>
        <begin position="105"/>
        <end position="132"/>
    </location>
</feature>
<dbReference type="GO" id="GO:0015031">
    <property type="term" value="P:protein transport"/>
    <property type="evidence" value="ECO:0007669"/>
    <property type="project" value="UniProtKB-KW"/>
</dbReference>
<keyword evidence="3 4" id="KW-0268">Exocytosis</keyword>
<evidence type="ECO:0000256" key="4">
    <source>
        <dbReference type="RuleBase" id="RU365026"/>
    </source>
</evidence>
<dbReference type="Pfam" id="PF20669">
    <property type="entry name" value="Exo70_N"/>
    <property type="match status" value="1"/>
</dbReference>
<dbReference type="InterPro" id="IPR046364">
    <property type="entry name" value="Exo70_C"/>
</dbReference>
<sequence>MAVGLSNGRHAVDEEARAEVDVLNSRLEKTTQLTKKIQACLGRLEATGKSVRDVSGPLNGETKRLQTLGNNIDAVIAAIEKLRQPADSKDDEENIIRQGPEKAGLSNYLNSIKRLNKALENMQTSNLRANQQTISDLQRLVKNGNTQLENSFDKLLRSETPRSIEPLHYITKDRPFPLLSQDTISKLSLMNSYVSGNSSSENSLVKIYSEVRSAYLSQTLVNLAYASVNTAKKKSPDAIYRSGTNGIGMYAQAMEGLFVAEYENICNIFMRQDWGPAFQTTCQAPLAELARTLRELNNHIKAHLSTDCYLAYEVTEIMSGLSNNLDTRTGELKSTLASALKPVRETGKMSLAELLDDTRRKVGAIQALPSDGSSMPAVSETMQRLQTMVDFLRPISSIMVSLGDGGWKSITPSNTSTDAIPSLASFDIGADGKEIFAHYCTDTIDILMSALEQKARLLLKGKSVLGVFLANSITIIERMIRDSDLKPLLEGRLGGLDTWRKKAKALYSDSCKEISIHLFDVIHTNRTQRPPSSSNESASIVKSLSSKDKDAIKAKFQTFNASFDEFVTRHKTYSMEREVRQMFAKDAQQMLEPLYNRFWDRYHEIDKGRGKYVKYDKSSIAAVFLSLY</sequence>
<evidence type="ECO:0000259" key="6">
    <source>
        <dbReference type="Pfam" id="PF03081"/>
    </source>
</evidence>
<protein>
    <recommendedName>
        <fullName evidence="4">Exocyst complex protein EXO70</fullName>
    </recommendedName>
</protein>
<dbReference type="GO" id="GO:0000145">
    <property type="term" value="C:exocyst"/>
    <property type="evidence" value="ECO:0007669"/>
    <property type="project" value="InterPro"/>
</dbReference>
<keyword evidence="4" id="KW-0653">Protein transport</keyword>
<dbReference type="PANTHER" id="PTHR12542:SF41">
    <property type="entry name" value="EXOCYST COMPLEX COMPONENT 7"/>
    <property type="match status" value="1"/>
</dbReference>
<dbReference type="InterPro" id="IPR016159">
    <property type="entry name" value="Cullin_repeat-like_dom_sf"/>
</dbReference>
<dbReference type="InterPro" id="IPR004140">
    <property type="entry name" value="Exo70"/>
</dbReference>
<feature type="domain" description="Exocyst complex subunit Exo70 C-terminal" evidence="6">
    <location>
        <begin position="244"/>
        <end position="624"/>
    </location>
</feature>
<evidence type="ECO:0000256" key="5">
    <source>
        <dbReference type="SAM" id="Coils"/>
    </source>
</evidence>
<evidence type="ECO:0000256" key="1">
    <source>
        <dbReference type="ARBA" id="ARBA00006756"/>
    </source>
</evidence>
<organism evidence="7 8">
    <name type="scientific">Xylaria flabelliformis</name>
    <dbReference type="NCBI Taxonomy" id="2512241"/>
    <lineage>
        <taxon>Eukaryota</taxon>
        <taxon>Fungi</taxon>
        <taxon>Dikarya</taxon>
        <taxon>Ascomycota</taxon>
        <taxon>Pezizomycotina</taxon>
        <taxon>Sordariomycetes</taxon>
        <taxon>Xylariomycetidae</taxon>
        <taxon>Xylariales</taxon>
        <taxon>Xylariaceae</taxon>
        <taxon>Xylaria</taxon>
    </lineage>
</organism>
<dbReference type="Gene3D" id="1.20.1280.170">
    <property type="entry name" value="Exocyst complex component Exo70"/>
    <property type="match status" value="1"/>
</dbReference>
<name>A0A553I8V4_9PEZI</name>
<dbReference type="EMBL" id="VFLP01000010">
    <property type="protein sequence ID" value="TRX96635.1"/>
    <property type="molecule type" value="Genomic_DNA"/>
</dbReference>
<reference evidence="8" key="1">
    <citation type="submission" date="2019-06" db="EMBL/GenBank/DDBJ databases">
        <title>Draft genome sequence of the griseofulvin-producing fungus Xylaria cubensis strain G536.</title>
        <authorList>
            <person name="Mead M.E."/>
            <person name="Raja H.A."/>
            <person name="Steenwyk J.L."/>
            <person name="Knowles S.L."/>
            <person name="Oberlies N.H."/>
            <person name="Rokas A."/>
        </authorList>
    </citation>
    <scope>NUCLEOTIDE SEQUENCE [LARGE SCALE GENOMIC DNA]</scope>
    <source>
        <strain evidence="8">G536</strain>
    </source>
</reference>
<keyword evidence="8" id="KW-1185">Reference proteome</keyword>
<dbReference type="PANTHER" id="PTHR12542">
    <property type="entry name" value="EXOCYST COMPLEX PROTEIN EXO70"/>
    <property type="match status" value="1"/>
</dbReference>
<dbReference type="GO" id="GO:0006887">
    <property type="term" value="P:exocytosis"/>
    <property type="evidence" value="ECO:0007669"/>
    <property type="project" value="UniProtKB-KW"/>
</dbReference>
<comment type="caution">
    <text evidence="7">The sequence shown here is derived from an EMBL/GenBank/DDBJ whole genome shotgun (WGS) entry which is preliminary data.</text>
</comment>
<dbReference type="SUPFAM" id="SSF74788">
    <property type="entry name" value="Cullin repeat-like"/>
    <property type="match status" value="1"/>
</dbReference>
<dbReference type="GO" id="GO:0005546">
    <property type="term" value="F:phosphatidylinositol-4,5-bisphosphate binding"/>
    <property type="evidence" value="ECO:0007669"/>
    <property type="project" value="InterPro"/>
</dbReference>
<dbReference type="Proteomes" id="UP000319160">
    <property type="component" value="Unassembled WGS sequence"/>
</dbReference>
<dbReference type="GO" id="GO:0005935">
    <property type="term" value="C:cellular bud neck"/>
    <property type="evidence" value="ECO:0007669"/>
    <property type="project" value="UniProtKB-SubCell"/>
</dbReference>
<dbReference type="STRING" id="2512241.A0A553I8V4"/>
<evidence type="ECO:0000256" key="2">
    <source>
        <dbReference type="ARBA" id="ARBA00022448"/>
    </source>
</evidence>
<dbReference type="Pfam" id="PF03081">
    <property type="entry name" value="Exo70_C"/>
    <property type="match status" value="1"/>
</dbReference>
<accession>A0A553I8V4</accession>
<dbReference type="OrthoDB" id="1922221at2759"/>
<evidence type="ECO:0000313" key="7">
    <source>
        <dbReference type="EMBL" id="TRX96635.1"/>
    </source>
</evidence>
<evidence type="ECO:0000256" key="3">
    <source>
        <dbReference type="ARBA" id="ARBA00022483"/>
    </source>
</evidence>
<evidence type="ECO:0000313" key="8">
    <source>
        <dbReference type="Proteomes" id="UP000319160"/>
    </source>
</evidence>
<comment type="similarity">
    <text evidence="1 4">Belongs to the EXO70 family.</text>
</comment>
<gene>
    <name evidence="7" type="ORF">FHL15_002537</name>
</gene>
<keyword evidence="5" id="KW-0175">Coiled coil</keyword>